<dbReference type="InterPro" id="IPR058791">
    <property type="entry name" value="3HB_CusB"/>
</dbReference>
<keyword evidence="4" id="KW-0732">Signal</keyword>
<gene>
    <name evidence="9" type="ORF">Q4568_05265</name>
</gene>
<dbReference type="Gene3D" id="2.40.50.320">
    <property type="entry name" value="Copper binding periplasmic protein CusF"/>
    <property type="match status" value="1"/>
</dbReference>
<evidence type="ECO:0000256" key="3">
    <source>
        <dbReference type="SAM" id="MobiDB-lite"/>
    </source>
</evidence>
<evidence type="ECO:0000256" key="2">
    <source>
        <dbReference type="ARBA" id="ARBA00022448"/>
    </source>
</evidence>
<dbReference type="Pfam" id="PF25919">
    <property type="entry name" value="BSH_CusB"/>
    <property type="match status" value="1"/>
</dbReference>
<dbReference type="Pfam" id="PF19335">
    <property type="entry name" value="HMBD"/>
    <property type="match status" value="1"/>
</dbReference>
<feature type="region of interest" description="Disordered" evidence="3">
    <location>
        <begin position="553"/>
        <end position="574"/>
    </location>
</feature>
<dbReference type="InterPro" id="IPR058792">
    <property type="entry name" value="Beta-barrel_RND_2"/>
</dbReference>
<dbReference type="GO" id="GO:0046914">
    <property type="term" value="F:transition metal ion binding"/>
    <property type="evidence" value="ECO:0007669"/>
    <property type="project" value="TreeGrafter"/>
</dbReference>
<name>A0AAW7Y0Z5_9GAMM</name>
<dbReference type="Gene3D" id="2.40.30.170">
    <property type="match status" value="1"/>
</dbReference>
<dbReference type="GO" id="GO:0060003">
    <property type="term" value="P:copper ion export"/>
    <property type="evidence" value="ECO:0007669"/>
    <property type="project" value="TreeGrafter"/>
</dbReference>
<feature type="domain" description="Heavy metal binding" evidence="5">
    <location>
        <begin position="54"/>
        <end position="80"/>
    </location>
</feature>
<evidence type="ECO:0000259" key="5">
    <source>
        <dbReference type="Pfam" id="PF19335"/>
    </source>
</evidence>
<dbReference type="Gene3D" id="2.40.420.20">
    <property type="match status" value="1"/>
</dbReference>
<evidence type="ECO:0000259" key="7">
    <source>
        <dbReference type="Pfam" id="PF25919"/>
    </source>
</evidence>
<feature type="signal peptide" evidence="4">
    <location>
        <begin position="1"/>
        <end position="19"/>
    </location>
</feature>
<feature type="compositionally biased region" description="Polar residues" evidence="3">
    <location>
        <begin position="563"/>
        <end position="574"/>
    </location>
</feature>
<dbReference type="GO" id="GO:0022857">
    <property type="term" value="F:transmembrane transporter activity"/>
    <property type="evidence" value="ECO:0007669"/>
    <property type="project" value="InterPro"/>
</dbReference>
<evidence type="ECO:0000313" key="9">
    <source>
        <dbReference type="EMBL" id="MDO6541927.1"/>
    </source>
</evidence>
<feature type="domain" description="CusB-like barrel-sandwich hybrid" evidence="7">
    <location>
        <begin position="136"/>
        <end position="247"/>
    </location>
</feature>
<dbReference type="GO" id="GO:0015679">
    <property type="term" value="P:plasma membrane copper ion transport"/>
    <property type="evidence" value="ECO:0007669"/>
    <property type="project" value="TreeGrafter"/>
</dbReference>
<organism evidence="9 10">
    <name type="scientific">Photobacterium sanguinicancri</name>
    <dbReference type="NCBI Taxonomy" id="875932"/>
    <lineage>
        <taxon>Bacteria</taxon>
        <taxon>Pseudomonadati</taxon>
        <taxon>Pseudomonadota</taxon>
        <taxon>Gammaproteobacteria</taxon>
        <taxon>Vibrionales</taxon>
        <taxon>Vibrionaceae</taxon>
        <taxon>Photobacterium</taxon>
    </lineage>
</organism>
<dbReference type="Pfam" id="PF25869">
    <property type="entry name" value="3HB_CusB"/>
    <property type="match status" value="1"/>
</dbReference>
<dbReference type="InterPro" id="IPR006143">
    <property type="entry name" value="RND_pump_MFP"/>
</dbReference>
<dbReference type="Gene3D" id="2.40.50.100">
    <property type="match status" value="1"/>
</dbReference>
<dbReference type="InterPro" id="IPR058790">
    <property type="entry name" value="BSH_CusB"/>
</dbReference>
<dbReference type="PANTHER" id="PTHR30097:SF15">
    <property type="entry name" value="CATION EFFLUX SYSTEM PROTEIN CUSB"/>
    <property type="match status" value="1"/>
</dbReference>
<evidence type="ECO:0000259" key="8">
    <source>
        <dbReference type="Pfam" id="PF25954"/>
    </source>
</evidence>
<feature type="domain" description="CusB-like beta-barrel" evidence="8">
    <location>
        <begin position="254"/>
        <end position="331"/>
    </location>
</feature>
<proteinExistence type="inferred from homology"/>
<dbReference type="InterPro" id="IPR021647">
    <property type="entry name" value="CusF_Ec"/>
</dbReference>
<dbReference type="RefSeq" id="WP_303498587.1">
    <property type="nucleotide sequence ID" value="NZ_JAUOPU010000003.1"/>
</dbReference>
<dbReference type="PANTHER" id="PTHR30097">
    <property type="entry name" value="CATION EFFLUX SYSTEM PROTEIN CUSB"/>
    <property type="match status" value="1"/>
</dbReference>
<evidence type="ECO:0000313" key="10">
    <source>
        <dbReference type="Proteomes" id="UP001170624"/>
    </source>
</evidence>
<reference evidence="9" key="1">
    <citation type="submission" date="2023-07" db="EMBL/GenBank/DDBJ databases">
        <title>Genome content predicts the carbon catabolic preferences of heterotrophic bacteria.</title>
        <authorList>
            <person name="Gralka M."/>
        </authorList>
    </citation>
    <scope>NUCLEOTIDE SEQUENCE</scope>
    <source>
        <strain evidence="9">G2M05</strain>
    </source>
</reference>
<keyword evidence="2" id="KW-0813">Transport</keyword>
<comment type="similarity">
    <text evidence="1">Belongs to the membrane fusion protein (MFP) (TC 8.A.1) family.</text>
</comment>
<dbReference type="Gene3D" id="6.10.140.730">
    <property type="match status" value="1"/>
</dbReference>
<dbReference type="EMBL" id="JAUOPU010000003">
    <property type="protein sequence ID" value="MDO6541927.1"/>
    <property type="molecule type" value="Genomic_DNA"/>
</dbReference>
<protein>
    <submittedName>
        <fullName evidence="9">Efflux RND transporter periplasmic adaptor subunit</fullName>
    </submittedName>
</protein>
<dbReference type="GO" id="GO:0016020">
    <property type="term" value="C:membrane"/>
    <property type="evidence" value="ECO:0007669"/>
    <property type="project" value="InterPro"/>
</dbReference>
<accession>A0AAW7Y0Z5</accession>
<dbReference type="NCBIfam" id="TIGR01730">
    <property type="entry name" value="RND_mfp"/>
    <property type="match status" value="1"/>
</dbReference>
<feature type="domain" description="CusB-like three alpha-helical bundle" evidence="6">
    <location>
        <begin position="169"/>
        <end position="215"/>
    </location>
</feature>
<sequence length="574" mass="62494">MKKTLTVAVLSLAVGSAVGYYVSHSGVFGFSAQASDGQNTNTMATDSTANEPLYWVAPMDPKYKRDKPGKSPMGMDLIPVYADESQTEKLAGTVEISPSIENNLGVKTTQVARQQLIPGIDTVGYVAFDESQMWQINSRVSGWVQTLKVAAIGDRVEKGQVLFELYSPELVKAQEELLNAKRLGRAALVQGAKERLFVLGVDSEQIQRVLRRGKAMKQIEVKAPADGVVASLNIRQGAYLSPQQTVISGGDLTSIWVDAEVFERQAHWIKSGAQAEMSVDALPSQNWQGMVDYIYPVLDEKTRTVKVRLKFPNPNGDLKPNMFANITLKPQSEGAVLTVPDNAIIRTGNMARVVLALGDGQYRSTRIDIGRQAGGVTEVLLGLNASDRVVTSAQFLLDSESSQSADLSRISTTKAAISMADNHASTEGDSTQTAMTAAWTQPAITAQGVIKSMMRDHKMLTVDHAPISEWDWPAMVMNFTVKDNSDLSILADGDAIEFLIEKNAQGQYVLSDVRKVNAAQSEVSHALMNHQEMDHSVMDHSAMDHSKMDHSVMGHGDMDHDSLTTNLNEQGGDQ</sequence>
<dbReference type="GO" id="GO:0030288">
    <property type="term" value="C:outer membrane-bounded periplasmic space"/>
    <property type="evidence" value="ECO:0007669"/>
    <property type="project" value="TreeGrafter"/>
</dbReference>
<dbReference type="AlphaFoldDB" id="A0AAW7Y0Z5"/>
<feature type="chain" id="PRO_5043779108" evidence="4">
    <location>
        <begin position="20"/>
        <end position="574"/>
    </location>
</feature>
<dbReference type="SUPFAM" id="SSF111369">
    <property type="entry name" value="HlyD-like secretion proteins"/>
    <property type="match status" value="1"/>
</dbReference>
<evidence type="ECO:0000256" key="1">
    <source>
        <dbReference type="ARBA" id="ARBA00009477"/>
    </source>
</evidence>
<dbReference type="InterPro" id="IPR042230">
    <property type="entry name" value="CusF_sf"/>
</dbReference>
<dbReference type="FunFam" id="2.40.30.170:FF:000010">
    <property type="entry name" value="Efflux RND transporter periplasmic adaptor subunit"/>
    <property type="match status" value="1"/>
</dbReference>
<dbReference type="Pfam" id="PF25954">
    <property type="entry name" value="Beta-barrel_RND_2"/>
    <property type="match status" value="1"/>
</dbReference>
<comment type="caution">
    <text evidence="9">The sequence shown here is derived from an EMBL/GenBank/DDBJ whole genome shotgun (WGS) entry which is preliminary data.</text>
</comment>
<evidence type="ECO:0000259" key="6">
    <source>
        <dbReference type="Pfam" id="PF25869"/>
    </source>
</evidence>
<dbReference type="InterPro" id="IPR045800">
    <property type="entry name" value="HMBD"/>
</dbReference>
<feature type="compositionally biased region" description="Basic and acidic residues" evidence="3">
    <location>
        <begin position="553"/>
        <end position="562"/>
    </location>
</feature>
<dbReference type="Proteomes" id="UP001170624">
    <property type="component" value="Unassembled WGS sequence"/>
</dbReference>
<dbReference type="InterPro" id="IPR051909">
    <property type="entry name" value="MFP_Cation_Efflux"/>
</dbReference>
<dbReference type="Pfam" id="PF11604">
    <property type="entry name" value="CusF_Ec"/>
    <property type="match status" value="1"/>
</dbReference>
<evidence type="ECO:0000256" key="4">
    <source>
        <dbReference type="SAM" id="SignalP"/>
    </source>
</evidence>